<keyword evidence="5" id="KW-0479">Metal-binding</keyword>
<feature type="domain" description="Nudix hydrolase" evidence="11">
    <location>
        <begin position="33"/>
        <end position="165"/>
    </location>
</feature>
<accession>A0ABP8LSJ0</accession>
<evidence type="ECO:0000256" key="7">
    <source>
        <dbReference type="ARBA" id="ARBA00023211"/>
    </source>
</evidence>
<dbReference type="SUPFAM" id="SSF55811">
    <property type="entry name" value="Nudix"/>
    <property type="match status" value="1"/>
</dbReference>
<dbReference type="EMBL" id="BAABEY010000011">
    <property type="protein sequence ID" value="GAA4434295.1"/>
    <property type="molecule type" value="Genomic_DNA"/>
</dbReference>
<dbReference type="PANTHER" id="PTHR10885:SF0">
    <property type="entry name" value="ISOPENTENYL-DIPHOSPHATE DELTA-ISOMERASE"/>
    <property type="match status" value="1"/>
</dbReference>
<dbReference type="Gene3D" id="3.90.79.10">
    <property type="entry name" value="Nucleoside Triphosphate Pyrophosphohydrolase"/>
    <property type="match status" value="1"/>
</dbReference>
<evidence type="ECO:0000256" key="3">
    <source>
        <dbReference type="ARBA" id="ARBA00012057"/>
    </source>
</evidence>
<dbReference type="NCBIfam" id="NF002995">
    <property type="entry name" value="PRK03759.1"/>
    <property type="match status" value="1"/>
</dbReference>
<evidence type="ECO:0000313" key="13">
    <source>
        <dbReference type="Proteomes" id="UP001501508"/>
    </source>
</evidence>
<dbReference type="PIRSF" id="PIRSF018427">
    <property type="entry name" value="Isopntndiph_ism"/>
    <property type="match status" value="1"/>
</dbReference>
<dbReference type="Pfam" id="PF00293">
    <property type="entry name" value="NUDIX"/>
    <property type="match status" value="1"/>
</dbReference>
<evidence type="ECO:0000256" key="8">
    <source>
        <dbReference type="ARBA" id="ARBA00023229"/>
    </source>
</evidence>
<evidence type="ECO:0000256" key="1">
    <source>
        <dbReference type="ARBA" id="ARBA00004826"/>
    </source>
</evidence>
<keyword evidence="9" id="KW-0413">Isomerase</keyword>
<name>A0ABP8LSJ0_9BACT</name>
<evidence type="ECO:0000256" key="2">
    <source>
        <dbReference type="ARBA" id="ARBA00007579"/>
    </source>
</evidence>
<keyword evidence="4" id="KW-0963">Cytoplasm</keyword>
<dbReference type="RefSeq" id="WP_345026874.1">
    <property type="nucleotide sequence ID" value="NZ_BAABEY010000011.1"/>
</dbReference>
<keyword evidence="8" id="KW-0414">Isoprene biosynthesis</keyword>
<gene>
    <name evidence="12" type="primary">idi</name>
    <name evidence="12" type="ORF">GCM10023091_08990</name>
</gene>
<dbReference type="InterPro" id="IPR015797">
    <property type="entry name" value="NUDIX_hydrolase-like_dom_sf"/>
</dbReference>
<sequence>MSVQEIRNKVILVDADDNVIGYAPKLEAHRKGMQHRAFSIVVFNSNGEILLQQRASGKYHSAGLWSNTCCSHPQPGESIATSAAARLQEEMGFSCELEYVGKFGYKAHLDNQLVENEIDHVFCGSYEGSVHPDSDEVAAFQWVAPDVLLKNIEENPERYTYWLGEVIRLSLESRFAQNF</sequence>
<dbReference type="InterPro" id="IPR056375">
    <property type="entry name" value="Idi_bact"/>
</dbReference>
<evidence type="ECO:0000313" key="12">
    <source>
        <dbReference type="EMBL" id="GAA4434295.1"/>
    </source>
</evidence>
<dbReference type="InterPro" id="IPR011876">
    <property type="entry name" value="IsopentenylPP_isomerase_typ1"/>
</dbReference>
<evidence type="ECO:0000259" key="11">
    <source>
        <dbReference type="PROSITE" id="PS51462"/>
    </source>
</evidence>
<dbReference type="PANTHER" id="PTHR10885">
    <property type="entry name" value="ISOPENTENYL-DIPHOSPHATE DELTA-ISOMERASE"/>
    <property type="match status" value="1"/>
</dbReference>
<evidence type="ECO:0000256" key="5">
    <source>
        <dbReference type="ARBA" id="ARBA00022723"/>
    </source>
</evidence>
<keyword evidence="6" id="KW-0460">Magnesium</keyword>
<comment type="pathway">
    <text evidence="1">Isoprenoid biosynthesis; dimethylallyl diphosphate biosynthesis; dimethylallyl diphosphate from isopentenyl diphosphate: step 1/1.</text>
</comment>
<protein>
    <recommendedName>
        <fullName evidence="3 10">Isopentenyl-diphosphate delta-isomerase</fullName>
        <ecNumber evidence="3 10">5.3.3.2</ecNumber>
    </recommendedName>
</protein>
<organism evidence="12 13">
    <name type="scientific">Ravibacter arvi</name>
    <dbReference type="NCBI Taxonomy" id="2051041"/>
    <lineage>
        <taxon>Bacteria</taxon>
        <taxon>Pseudomonadati</taxon>
        <taxon>Bacteroidota</taxon>
        <taxon>Cytophagia</taxon>
        <taxon>Cytophagales</taxon>
        <taxon>Spirosomataceae</taxon>
        <taxon>Ravibacter</taxon>
    </lineage>
</organism>
<comment type="similarity">
    <text evidence="2">Belongs to the IPP isomerase type 1 family.</text>
</comment>
<comment type="caution">
    <text evidence="12">The sequence shown here is derived from an EMBL/GenBank/DDBJ whole genome shotgun (WGS) entry which is preliminary data.</text>
</comment>
<dbReference type="EC" id="5.3.3.2" evidence="3 10"/>
<evidence type="ECO:0000256" key="4">
    <source>
        <dbReference type="ARBA" id="ARBA00022490"/>
    </source>
</evidence>
<dbReference type="NCBIfam" id="TIGR02150">
    <property type="entry name" value="IPP_isom_1"/>
    <property type="match status" value="1"/>
</dbReference>
<keyword evidence="13" id="KW-1185">Reference proteome</keyword>
<dbReference type="PROSITE" id="PS51462">
    <property type="entry name" value="NUDIX"/>
    <property type="match status" value="1"/>
</dbReference>
<dbReference type="InterPro" id="IPR000086">
    <property type="entry name" value="NUDIX_hydrolase_dom"/>
</dbReference>
<dbReference type="CDD" id="cd02885">
    <property type="entry name" value="NUDIX_IPP_Isomerase"/>
    <property type="match status" value="1"/>
</dbReference>
<keyword evidence="7" id="KW-0464">Manganese</keyword>
<evidence type="ECO:0000256" key="9">
    <source>
        <dbReference type="ARBA" id="ARBA00023235"/>
    </source>
</evidence>
<dbReference type="HAMAP" id="MF_00202">
    <property type="entry name" value="Idi"/>
    <property type="match status" value="1"/>
</dbReference>
<proteinExistence type="inferred from homology"/>
<dbReference type="Proteomes" id="UP001501508">
    <property type="component" value="Unassembled WGS sequence"/>
</dbReference>
<evidence type="ECO:0000256" key="10">
    <source>
        <dbReference type="NCBIfam" id="TIGR02150"/>
    </source>
</evidence>
<evidence type="ECO:0000256" key="6">
    <source>
        <dbReference type="ARBA" id="ARBA00022842"/>
    </source>
</evidence>
<reference evidence="13" key="1">
    <citation type="journal article" date="2019" name="Int. J. Syst. Evol. Microbiol.">
        <title>The Global Catalogue of Microorganisms (GCM) 10K type strain sequencing project: providing services to taxonomists for standard genome sequencing and annotation.</title>
        <authorList>
            <consortium name="The Broad Institute Genomics Platform"/>
            <consortium name="The Broad Institute Genome Sequencing Center for Infectious Disease"/>
            <person name="Wu L."/>
            <person name="Ma J."/>
        </authorList>
    </citation>
    <scope>NUCLEOTIDE SEQUENCE [LARGE SCALE GENOMIC DNA]</scope>
    <source>
        <strain evidence="13">JCM 31920</strain>
    </source>
</reference>